<name>A0A086KUU5_TOXGO</name>
<sequence>MRLFTAKRMQFLFAASLRSAAAAKKKRPLSLVGTASAKGEKKFTRLSAGETGVVQFVWSLRIICGPHPDEESFTKAGCDALRSLTPLPYFSIGRVIFSREELLSCPRRASFHRVYVHTWPVGFVSAALAVSSDATHFSSLCEEALQILSATHLRYFYGVDPSWFRGPIRCCEEEFSS</sequence>
<organism evidence="1 2">
    <name type="scientific">Toxoplasma gondii GAB2-2007-GAL-DOM2</name>
    <dbReference type="NCBI Taxonomy" id="1130820"/>
    <lineage>
        <taxon>Eukaryota</taxon>
        <taxon>Sar</taxon>
        <taxon>Alveolata</taxon>
        <taxon>Apicomplexa</taxon>
        <taxon>Conoidasida</taxon>
        <taxon>Coccidia</taxon>
        <taxon>Eucoccidiorida</taxon>
        <taxon>Eimeriorina</taxon>
        <taxon>Sarcocystidae</taxon>
        <taxon>Toxoplasma</taxon>
    </lineage>
</organism>
<evidence type="ECO:0000313" key="2">
    <source>
        <dbReference type="Proteomes" id="UP000028837"/>
    </source>
</evidence>
<protein>
    <submittedName>
        <fullName evidence="1">Uncharacterized protein</fullName>
    </submittedName>
</protein>
<reference evidence="1 2" key="1">
    <citation type="submission" date="2014-02" db="EMBL/GenBank/DDBJ databases">
        <authorList>
            <person name="Sibley D."/>
            <person name="Venepally P."/>
            <person name="Karamycheva S."/>
            <person name="Hadjithomas M."/>
            <person name="Khan A."/>
            <person name="Brunk B."/>
            <person name="Roos D."/>
            <person name="Caler E."/>
            <person name="Lorenzi H."/>
        </authorList>
    </citation>
    <scope>NUCLEOTIDE SEQUENCE [LARGE SCALE GENOMIC DNA]</scope>
    <source>
        <strain evidence="1 2">GAB2-2007-GAL-DOM2</strain>
    </source>
</reference>
<dbReference type="VEuPathDB" id="ToxoDB:TGDOM2_230040"/>
<dbReference type="AlphaFoldDB" id="A0A086KUU5"/>
<proteinExistence type="predicted"/>
<gene>
    <name evidence="1" type="ORF">TGDOM2_230040</name>
</gene>
<evidence type="ECO:0000313" key="1">
    <source>
        <dbReference type="EMBL" id="KFG48163.1"/>
    </source>
</evidence>
<comment type="caution">
    <text evidence="1">The sequence shown here is derived from an EMBL/GenBank/DDBJ whole genome shotgun (WGS) entry which is preliminary data.</text>
</comment>
<dbReference type="EMBL" id="AHZU02000127">
    <property type="protein sequence ID" value="KFG48163.1"/>
    <property type="molecule type" value="Genomic_DNA"/>
</dbReference>
<dbReference type="Proteomes" id="UP000028837">
    <property type="component" value="Unassembled WGS sequence"/>
</dbReference>
<accession>A0A086KUU5</accession>